<evidence type="ECO:0000313" key="3">
    <source>
        <dbReference type="EMBL" id="TVT21453.1"/>
    </source>
</evidence>
<evidence type="ECO:0008006" key="5">
    <source>
        <dbReference type="Google" id="ProtNLM"/>
    </source>
</evidence>
<organism evidence="3 4">
    <name type="scientific">Amycolatopsis acidiphila</name>
    <dbReference type="NCBI Taxonomy" id="715473"/>
    <lineage>
        <taxon>Bacteria</taxon>
        <taxon>Bacillati</taxon>
        <taxon>Actinomycetota</taxon>
        <taxon>Actinomycetes</taxon>
        <taxon>Pseudonocardiales</taxon>
        <taxon>Pseudonocardiaceae</taxon>
        <taxon>Amycolatopsis</taxon>
    </lineage>
</organism>
<protein>
    <recommendedName>
        <fullName evidence="5">CoA transferase</fullName>
    </recommendedName>
</protein>
<evidence type="ECO:0000313" key="4">
    <source>
        <dbReference type="Proteomes" id="UP000318578"/>
    </source>
</evidence>
<dbReference type="InterPro" id="IPR050509">
    <property type="entry name" value="CoA-transferase_III"/>
</dbReference>
<dbReference type="PANTHER" id="PTHR48228">
    <property type="entry name" value="SUCCINYL-COA--D-CITRAMALATE COA-TRANSFERASE"/>
    <property type="match status" value="1"/>
</dbReference>
<dbReference type="OrthoDB" id="9797653at2"/>
<reference evidence="3 4" key="1">
    <citation type="submission" date="2019-07" db="EMBL/GenBank/DDBJ databases">
        <title>New species of Amycolatopsis and Streptomyces.</title>
        <authorList>
            <person name="Duangmal K."/>
            <person name="Teo W.F.A."/>
            <person name="Lipun K."/>
        </authorList>
    </citation>
    <scope>NUCLEOTIDE SEQUENCE [LARGE SCALE GENOMIC DNA]</scope>
    <source>
        <strain evidence="3 4">JCM 30562</strain>
    </source>
</reference>
<feature type="compositionally biased region" description="Basic residues" evidence="2">
    <location>
        <begin position="21"/>
        <end position="43"/>
    </location>
</feature>
<gene>
    <name evidence="3" type="ORF">FNH06_16865</name>
</gene>
<dbReference type="AlphaFoldDB" id="A0A558AB28"/>
<dbReference type="EMBL" id="VJZA01000026">
    <property type="protein sequence ID" value="TVT21453.1"/>
    <property type="molecule type" value="Genomic_DNA"/>
</dbReference>
<dbReference type="GO" id="GO:0016740">
    <property type="term" value="F:transferase activity"/>
    <property type="evidence" value="ECO:0007669"/>
    <property type="project" value="UniProtKB-KW"/>
</dbReference>
<sequence length="457" mass="48833">MAGGDPRGRRGGRADQPARVAARRRGRSGQRLRGRGLRSRTRPHPAGGPAVPHAATGRGARPRAVAGPAHCRGTRGNRCSAEVPPSAPGPRRPLEGIRVVDFGAYLAGPLAPLLLAGAEVIKVEPVRGDPVRGWRDGFYVACNRGKRGLALDLHSPEGARVRDRLLAWADVAHHNIRAGAAPRLGLDEASVRAVNPRVVFSHGTAYGPLGERPNWPGYDSVFQAMAGWNIENAGEGNPPLFNHLGTLDILTAAGSAVATLLALYHRRRTGVASSTAASLLNTATFTSNETFLDESGAVAPCPRLDGDQAGLGPDYGIRPAADGWVAVVAPDEERFSAVRAIDFPSLTTTEALARLDAARVPAERVREFHWFSVWDDEENLRTRQVVSYPQREWGELRQFGAYWDSGDLPLRLDRACPAVGEHTTEILAELSFPPGDVAALLRCGAVAGPELPVTETS</sequence>
<dbReference type="Pfam" id="PF02515">
    <property type="entry name" value="CoA_transf_3"/>
    <property type="match status" value="1"/>
</dbReference>
<dbReference type="PANTHER" id="PTHR48228:SF6">
    <property type="entry name" value="L-CARNITINE COA-TRANSFERASE"/>
    <property type="match status" value="1"/>
</dbReference>
<keyword evidence="4" id="KW-1185">Reference proteome</keyword>
<dbReference type="Gene3D" id="3.40.50.10540">
    <property type="entry name" value="Crotonobetainyl-coa:carnitine coa-transferase, domain 1"/>
    <property type="match status" value="1"/>
</dbReference>
<feature type="compositionally biased region" description="Low complexity" evidence="2">
    <location>
        <begin position="44"/>
        <end position="69"/>
    </location>
</feature>
<keyword evidence="1" id="KW-0808">Transferase</keyword>
<evidence type="ECO:0000256" key="2">
    <source>
        <dbReference type="SAM" id="MobiDB-lite"/>
    </source>
</evidence>
<evidence type="ECO:0000256" key="1">
    <source>
        <dbReference type="ARBA" id="ARBA00022679"/>
    </source>
</evidence>
<dbReference type="SUPFAM" id="SSF89796">
    <property type="entry name" value="CoA-transferase family III (CaiB/BaiF)"/>
    <property type="match status" value="1"/>
</dbReference>
<dbReference type="InterPro" id="IPR003673">
    <property type="entry name" value="CoA-Trfase_fam_III"/>
</dbReference>
<dbReference type="InterPro" id="IPR023606">
    <property type="entry name" value="CoA-Trfase_III_dom_1_sf"/>
</dbReference>
<feature type="region of interest" description="Disordered" evidence="2">
    <location>
        <begin position="1"/>
        <end position="89"/>
    </location>
</feature>
<dbReference type="Proteomes" id="UP000318578">
    <property type="component" value="Unassembled WGS sequence"/>
</dbReference>
<accession>A0A558AB28</accession>
<proteinExistence type="predicted"/>
<comment type="caution">
    <text evidence="3">The sequence shown here is derived from an EMBL/GenBank/DDBJ whole genome shotgun (WGS) entry which is preliminary data.</text>
</comment>
<name>A0A558AB28_9PSEU</name>